<feature type="compositionally biased region" description="Basic and acidic residues" evidence="1">
    <location>
        <begin position="137"/>
        <end position="148"/>
    </location>
</feature>
<dbReference type="AlphaFoldDB" id="A0A4D9CUR0"/>
<gene>
    <name evidence="2" type="ORF">NSK_006443</name>
</gene>
<comment type="caution">
    <text evidence="2">The sequence shown here is derived from an EMBL/GenBank/DDBJ whole genome shotgun (WGS) entry which is preliminary data.</text>
</comment>
<reference evidence="2 3" key="1">
    <citation type="submission" date="2019-01" db="EMBL/GenBank/DDBJ databases">
        <title>Nuclear Genome Assembly of the Microalgal Biofuel strain Nannochloropsis salina CCMP1776.</title>
        <authorList>
            <person name="Hovde B."/>
        </authorList>
    </citation>
    <scope>NUCLEOTIDE SEQUENCE [LARGE SCALE GENOMIC DNA]</scope>
    <source>
        <strain evidence="2 3">CCMP1776</strain>
    </source>
</reference>
<evidence type="ECO:0000313" key="3">
    <source>
        <dbReference type="Proteomes" id="UP000355283"/>
    </source>
</evidence>
<organism evidence="2 3">
    <name type="scientific">Nannochloropsis salina CCMP1776</name>
    <dbReference type="NCBI Taxonomy" id="1027361"/>
    <lineage>
        <taxon>Eukaryota</taxon>
        <taxon>Sar</taxon>
        <taxon>Stramenopiles</taxon>
        <taxon>Ochrophyta</taxon>
        <taxon>Eustigmatophyceae</taxon>
        <taxon>Eustigmatales</taxon>
        <taxon>Monodopsidaceae</taxon>
        <taxon>Microchloropsis</taxon>
        <taxon>Microchloropsis salina</taxon>
    </lineage>
</organism>
<dbReference type="Proteomes" id="UP000355283">
    <property type="component" value="Unassembled WGS sequence"/>
</dbReference>
<feature type="compositionally biased region" description="Acidic residues" evidence="1">
    <location>
        <begin position="152"/>
        <end position="167"/>
    </location>
</feature>
<sequence>MLEATAIIENDNCLVSSTSRIDAVMQTVSQIPFQQPLYWHNSYVVALLVNRYISVRDVAAREPRRGLRIKRRGREGGSEGGGGSGGDEESEAVKGEERAWDALKGGISVHREGGKQEVERRERKEGGDFFANRRARQTWEENERRAALEYEGWTEEEEEEEEGEGEEGGGGGGGGGMGG</sequence>
<accession>A0A4D9CUR0</accession>
<evidence type="ECO:0000256" key="1">
    <source>
        <dbReference type="SAM" id="MobiDB-lite"/>
    </source>
</evidence>
<protein>
    <submittedName>
        <fullName evidence="2">Uncharacterized protein</fullName>
    </submittedName>
</protein>
<evidence type="ECO:0000313" key="2">
    <source>
        <dbReference type="EMBL" id="TFJ82324.1"/>
    </source>
</evidence>
<feature type="compositionally biased region" description="Basic and acidic residues" evidence="1">
    <location>
        <begin position="109"/>
        <end position="127"/>
    </location>
</feature>
<proteinExistence type="predicted"/>
<dbReference type="EMBL" id="SDOX01000118">
    <property type="protein sequence ID" value="TFJ82324.1"/>
    <property type="molecule type" value="Genomic_DNA"/>
</dbReference>
<keyword evidence="3" id="KW-1185">Reference proteome</keyword>
<dbReference type="OrthoDB" id="10579367at2759"/>
<feature type="compositionally biased region" description="Gly residues" evidence="1">
    <location>
        <begin position="168"/>
        <end position="179"/>
    </location>
</feature>
<feature type="compositionally biased region" description="Basic and acidic residues" evidence="1">
    <location>
        <begin position="91"/>
        <end position="101"/>
    </location>
</feature>
<name>A0A4D9CUR0_9STRA</name>
<feature type="region of interest" description="Disordered" evidence="1">
    <location>
        <begin position="69"/>
        <end position="179"/>
    </location>
</feature>